<dbReference type="EMBL" id="CP071527">
    <property type="protein sequence ID" value="USQ13325.1"/>
    <property type="molecule type" value="Genomic_DNA"/>
</dbReference>
<dbReference type="Proteomes" id="UP001057474">
    <property type="component" value="Chromosome"/>
</dbReference>
<evidence type="ECO:0000313" key="2">
    <source>
        <dbReference type="Proteomes" id="UP001057474"/>
    </source>
</evidence>
<reference evidence="1" key="1">
    <citation type="submission" date="2021-03" db="EMBL/GenBank/DDBJ databases">
        <title>Legionella lytica PCM 2298.</title>
        <authorList>
            <person name="Koper P."/>
        </authorList>
    </citation>
    <scope>NUCLEOTIDE SEQUENCE</scope>
    <source>
        <strain evidence="1">PCM 2298</strain>
    </source>
</reference>
<name>A0ABY4Y7W3_9GAMM</name>
<organism evidence="1 2">
    <name type="scientific">Legionella lytica</name>
    <dbReference type="NCBI Taxonomy" id="96232"/>
    <lineage>
        <taxon>Bacteria</taxon>
        <taxon>Pseudomonadati</taxon>
        <taxon>Pseudomonadota</taxon>
        <taxon>Gammaproteobacteria</taxon>
        <taxon>Legionellales</taxon>
        <taxon>Legionellaceae</taxon>
        <taxon>Legionella</taxon>
    </lineage>
</organism>
<evidence type="ECO:0000313" key="1">
    <source>
        <dbReference type="EMBL" id="USQ13325.1"/>
    </source>
</evidence>
<evidence type="ECO:0008006" key="3">
    <source>
        <dbReference type="Google" id="ProtNLM"/>
    </source>
</evidence>
<gene>
    <name evidence="1" type="ORF">J2N86_11610</name>
</gene>
<accession>A0ABY4Y7W3</accession>
<proteinExistence type="predicted"/>
<keyword evidence="2" id="KW-1185">Reference proteome</keyword>
<sequence>MTFDDKNNIVEVCIFESFLAKYFLEHPEIFDTLFNKMYSALDAFLKANEGNTDFDRRLFIVLSEVTQSHPTMTDLNAIKESGSVLVWNEFLKFFSEFVMTMPDLNYPPLKTVNPTESLKALTHYSLFSKSPAQAQKLLLEKMRPDYLFSDEHRGCVDVDNAKVKPSFNIGILSEHKNTTIPKPLVNGLTFANYPSKQVYAPKEDSEMADWLREHYLPVISGASGTTGKTVSAISALCFLSSKEYKLLGLLIASATVALGHHSFFEVLRPLSFLTGFIEEQDSLFAFYEQVIPKDIKALDSYKEHMNSDYGVSLIMNLGFVETESEGADFSFGDTDSDESEFSNSR</sequence>
<protein>
    <recommendedName>
        <fullName evidence="3">Substrate of the Dot/Icm secretion system</fullName>
    </recommendedName>
</protein>
<dbReference type="RefSeq" id="WP_252579626.1">
    <property type="nucleotide sequence ID" value="NZ_CP071527.1"/>
</dbReference>